<dbReference type="EMBL" id="JALNTZ010000002">
    <property type="protein sequence ID" value="KAJ3663671.1"/>
    <property type="molecule type" value="Genomic_DNA"/>
</dbReference>
<gene>
    <name evidence="2" type="ORF">Zmor_007903</name>
</gene>
<evidence type="ECO:0000313" key="3">
    <source>
        <dbReference type="Proteomes" id="UP001168821"/>
    </source>
</evidence>
<keyword evidence="3" id="KW-1185">Reference proteome</keyword>
<reference evidence="2" key="1">
    <citation type="journal article" date="2023" name="G3 (Bethesda)">
        <title>Whole genome assemblies of Zophobas morio and Tenebrio molitor.</title>
        <authorList>
            <person name="Kaur S."/>
            <person name="Stinson S.A."/>
            <person name="diCenzo G.C."/>
        </authorList>
    </citation>
    <scope>NUCLEOTIDE SEQUENCE</scope>
    <source>
        <strain evidence="2">QUZm001</strain>
    </source>
</reference>
<feature type="compositionally biased region" description="Polar residues" evidence="1">
    <location>
        <begin position="139"/>
        <end position="157"/>
    </location>
</feature>
<feature type="compositionally biased region" description="Basic and acidic residues" evidence="1">
    <location>
        <begin position="61"/>
        <end position="70"/>
    </location>
</feature>
<organism evidence="2 3">
    <name type="scientific">Zophobas morio</name>
    <dbReference type="NCBI Taxonomy" id="2755281"/>
    <lineage>
        <taxon>Eukaryota</taxon>
        <taxon>Metazoa</taxon>
        <taxon>Ecdysozoa</taxon>
        <taxon>Arthropoda</taxon>
        <taxon>Hexapoda</taxon>
        <taxon>Insecta</taxon>
        <taxon>Pterygota</taxon>
        <taxon>Neoptera</taxon>
        <taxon>Endopterygota</taxon>
        <taxon>Coleoptera</taxon>
        <taxon>Polyphaga</taxon>
        <taxon>Cucujiformia</taxon>
        <taxon>Tenebrionidae</taxon>
        <taxon>Zophobas</taxon>
    </lineage>
</organism>
<feature type="compositionally biased region" description="Basic and acidic residues" evidence="1">
    <location>
        <begin position="119"/>
        <end position="138"/>
    </location>
</feature>
<dbReference type="Proteomes" id="UP001168821">
    <property type="component" value="Unassembled WGS sequence"/>
</dbReference>
<feature type="compositionally biased region" description="Basic and acidic residues" evidence="1">
    <location>
        <begin position="29"/>
        <end position="38"/>
    </location>
</feature>
<feature type="compositionally biased region" description="Polar residues" evidence="1">
    <location>
        <begin position="71"/>
        <end position="82"/>
    </location>
</feature>
<feature type="compositionally biased region" description="Low complexity" evidence="1">
    <location>
        <begin position="95"/>
        <end position="104"/>
    </location>
</feature>
<evidence type="ECO:0000256" key="1">
    <source>
        <dbReference type="SAM" id="MobiDB-lite"/>
    </source>
</evidence>
<protein>
    <submittedName>
        <fullName evidence="2">Uncharacterized protein</fullName>
    </submittedName>
</protein>
<evidence type="ECO:0000313" key="2">
    <source>
        <dbReference type="EMBL" id="KAJ3663671.1"/>
    </source>
</evidence>
<proteinExistence type="predicted"/>
<dbReference type="AlphaFoldDB" id="A0AA38IZZ8"/>
<accession>A0AA38IZZ8</accession>
<name>A0AA38IZZ8_9CUCU</name>
<feature type="region of interest" description="Disordered" evidence="1">
    <location>
        <begin position="1"/>
        <end position="157"/>
    </location>
</feature>
<comment type="caution">
    <text evidence="2">The sequence shown here is derived from an EMBL/GenBank/DDBJ whole genome shotgun (WGS) entry which is preliminary data.</text>
</comment>
<sequence length="157" mass="17934">MDLQRQIDESYLVEESCPPLPESCPVPIEDSRMSKDNRTGSFEPVGYPDDPEDDDCGLQDLRTECKRASSEIRTVPSSSETSYQRHKSRERSYESSRNLGSSSFSRERGDAPPSRSRRGFSEAHRNNCDSRCEPKVSDSQHTYVVEYDSSNFPECHR</sequence>